<dbReference type="EMBL" id="JBHTMY010000004">
    <property type="protein sequence ID" value="MFD1316856.1"/>
    <property type="molecule type" value="Genomic_DNA"/>
</dbReference>
<gene>
    <name evidence="4" type="ORF">ACFQ39_14615</name>
</gene>
<evidence type="ECO:0000256" key="1">
    <source>
        <dbReference type="ARBA" id="ARBA00022729"/>
    </source>
</evidence>
<dbReference type="InterPro" id="IPR011050">
    <property type="entry name" value="Pectin_lyase_fold/virulence"/>
</dbReference>
<proteinExistence type="predicted"/>
<name>A0ABW3Y6X1_9FLAO</name>
<feature type="domain" description="Secretion system C-terminal sorting" evidence="3">
    <location>
        <begin position="1198"/>
        <end position="1273"/>
    </location>
</feature>
<accession>A0ABW3Y6X1</accession>
<dbReference type="Gene3D" id="2.160.20.10">
    <property type="entry name" value="Single-stranded right-handed beta-helix, Pectin lyase-like"/>
    <property type="match status" value="2"/>
</dbReference>
<evidence type="ECO:0000259" key="2">
    <source>
        <dbReference type="Pfam" id="PF13229"/>
    </source>
</evidence>
<keyword evidence="1" id="KW-0732">Signal</keyword>
<dbReference type="InterPro" id="IPR012334">
    <property type="entry name" value="Pectin_lyas_fold"/>
</dbReference>
<dbReference type="RefSeq" id="WP_377180308.1">
    <property type="nucleotide sequence ID" value="NZ_JBHTMY010000004.1"/>
</dbReference>
<dbReference type="SUPFAM" id="SSF51126">
    <property type="entry name" value="Pectin lyase-like"/>
    <property type="match status" value="1"/>
</dbReference>
<dbReference type="InterPro" id="IPR039448">
    <property type="entry name" value="Beta_helix"/>
</dbReference>
<dbReference type="InterPro" id="IPR022441">
    <property type="entry name" value="Para_beta_helix_rpt-2"/>
</dbReference>
<dbReference type="NCBIfam" id="TIGR03804">
    <property type="entry name" value="para_beta_helix"/>
    <property type="match status" value="1"/>
</dbReference>
<dbReference type="Pfam" id="PF18962">
    <property type="entry name" value="Por_Secre_tail"/>
    <property type="match status" value="1"/>
</dbReference>
<sequence>MEKKVRFLFWVVCFLFIELIFAKTYYVSAGGSDLNDGLTESTAWQSLNKINSEMLRFQSGDVIAFRSGDEFYGTLKLTNRNGIKITSYGSGPKPVLTGAESLEGWQKFSNNLWVSTIKKRVNQVFYEGNVLQNARFPHIKDDFSAEENYLKVTKAVNNQTFISDELIGHDDITGAFVQIQSADWIFSSCQIKGFDPGSGRITLDKAPAFSLDKGDNFFIIDHVSLLDREGEWYYDKDSNKLFIYSALNPKKIKVDTSTGNGLDLTNSNNISIENISFNYYSNRGVNALNCDNLSIQNCTFLYCYEASILTKKCLKTSVINSYFKGGMQYCINLNIWEPSTVVSNAIVQGNEIFEFAMLKQATSKNFQTVMAISSHSKGDNISQNKIEKVGYCGIRLHGSEAIVENNFVKDFCLISHDGGGIKTGAPSYDVVSADGSIIRNNITVNRNLGDKWLVAGIYIDDTTKDVLVSGNTISESYWGVYLHNNKRISLLDNKIYNTQKNGLLMVEDRNGVLGEMKGNIVEDNQIFMLKTDETVLRIRNSIGDHFDFARMDNNKYYNPYYNNTVSLKIASSNGRYLNLPDWRKISNKDIKSSNNNFNWQVKNPEDRVRLIYNSEFNDKTFPLGAKNWEDLDGKIYAGNITLKPFSSVILFITDKSVGSIKAHAGEDINLCYGDSAILEASGGTSYKWSTGETSQRITVKPNSTTTYTVEVSNGSISDTDDVVVTVQPMPIANAGPDVTITEGDSATLIANGGDGYLWSTGETVAEIVVSPKATKTYEVIVTQNGCTAVDSVTVVVNSSTTTKGNANIADAGKDQTICAGNSATLTASGGTIFKWSTGETTRSITVNPINTTIYSVEVSDGTISDTDEVLVLVNELPHADAGPNVTIEVGESAVLYATGGDSYLWSTGENTSSIKVSPNTTTIYEVIVTKNGCTSIDSVTVVVNGSATTKGNVNADAGSDQSICEGASAILTASGGTSYKWSTGETSKSIIVNPNSTTTYSVEVSDGTISDTDEVVVMVYKAPKAKVGSNRTISLGETIVLTATGGDNYLWNTGETTPSISVSPSVTTIYSVVVSSNGCTSGDQVKVNVVKPMPPNAQAGEDLTICLGESIILNGSGGDEYLWSTGDDSPSITVSPNRTTTYTLNVTRGGLNDVDEVVVTVINCNLNNSVPDVNVVETKNNSRDNSEKINTENLDLLVYPNPTEGIINIQGSNSLKTYNLVLMDMQGNVISTDLLQEDYEANFGQIDLSRFAKGVYLMQLYNREEKYVEKVVVM</sequence>
<dbReference type="InterPro" id="IPR006626">
    <property type="entry name" value="PbH1"/>
</dbReference>
<feature type="domain" description="Right handed beta helix" evidence="2">
    <location>
        <begin position="256"/>
        <end position="351"/>
    </location>
</feature>
<dbReference type="Pfam" id="PF13229">
    <property type="entry name" value="Beta_helix"/>
    <property type="match status" value="2"/>
</dbReference>
<evidence type="ECO:0000313" key="4">
    <source>
        <dbReference type="EMBL" id="MFD1316856.1"/>
    </source>
</evidence>
<keyword evidence="5" id="KW-1185">Reference proteome</keyword>
<dbReference type="Proteomes" id="UP001597201">
    <property type="component" value="Unassembled WGS sequence"/>
</dbReference>
<dbReference type="InterPro" id="IPR026444">
    <property type="entry name" value="Secre_tail"/>
</dbReference>
<organism evidence="4 5">
    <name type="scientific">Namhaeicola litoreus</name>
    <dbReference type="NCBI Taxonomy" id="1052145"/>
    <lineage>
        <taxon>Bacteria</taxon>
        <taxon>Pseudomonadati</taxon>
        <taxon>Bacteroidota</taxon>
        <taxon>Flavobacteriia</taxon>
        <taxon>Flavobacteriales</taxon>
        <taxon>Flavobacteriaceae</taxon>
        <taxon>Namhaeicola</taxon>
    </lineage>
</organism>
<evidence type="ECO:0000259" key="3">
    <source>
        <dbReference type="Pfam" id="PF18962"/>
    </source>
</evidence>
<reference evidence="5" key="1">
    <citation type="journal article" date="2019" name="Int. J. Syst. Evol. Microbiol.">
        <title>The Global Catalogue of Microorganisms (GCM) 10K type strain sequencing project: providing services to taxonomists for standard genome sequencing and annotation.</title>
        <authorList>
            <consortium name="The Broad Institute Genomics Platform"/>
            <consortium name="The Broad Institute Genome Sequencing Center for Infectious Disease"/>
            <person name="Wu L."/>
            <person name="Ma J."/>
        </authorList>
    </citation>
    <scope>NUCLEOTIDE SEQUENCE [LARGE SCALE GENOMIC DNA]</scope>
    <source>
        <strain evidence="5">CCUG 61485</strain>
    </source>
</reference>
<comment type="caution">
    <text evidence="4">The sequence shown here is derived from an EMBL/GenBank/DDBJ whole genome shotgun (WGS) entry which is preliminary data.</text>
</comment>
<feature type="domain" description="Right handed beta helix" evidence="2">
    <location>
        <begin position="373"/>
        <end position="525"/>
    </location>
</feature>
<evidence type="ECO:0000313" key="5">
    <source>
        <dbReference type="Proteomes" id="UP001597201"/>
    </source>
</evidence>
<dbReference type="NCBIfam" id="TIGR04183">
    <property type="entry name" value="Por_Secre_tail"/>
    <property type="match status" value="1"/>
</dbReference>
<dbReference type="SMART" id="SM00710">
    <property type="entry name" value="PbH1"/>
    <property type="match status" value="6"/>
</dbReference>
<protein>
    <submittedName>
        <fullName evidence="4">T9SS type A sorting domain-containing protein</fullName>
    </submittedName>
</protein>